<dbReference type="Pfam" id="PF00004">
    <property type="entry name" value="AAA"/>
    <property type="match status" value="1"/>
</dbReference>
<sequence length="440" mass="50811">MSQKYEKLTDARFKRFFGADFRSNSDSQWCDLFKPTSYKQILQSSDIRNGLNHWIQDAFTRLSKVDASKRIEKLKKRKPKKASEMDSFIVDEFEEIDDEEAEGVFVPSLIIQGPSGCGKTSAVYAVMKEQLHGIVFEINSSQSRAKKDICFHLKQIGTTKVVNKDENGLILLDDVELIDEEMDKDFWVGITELLTYSYRPVVMITTDLSSIPANIVEESTVIYFDKVKTSITTKYLDLVASSMGFGVPHKILKNLAQLDLRQSLLQLQMFCYLFDKHENGITEITIDKRSEKHEENDSNLKQLLDKEYQQECLIFEPDVEPEDNDSDDLPLDTDLISRNHISEMIEFCSSRYFNNGSRNRVLRYSNGDDYLETHPGCCFKRLSISTLCTEVNPVIREMARTERAKIEMIKEDDERGYYNIPKPKRWFESDPSLILSGSFI</sequence>
<dbReference type="Gene3D" id="3.40.50.300">
    <property type="entry name" value="P-loop containing nucleotide triphosphate hydrolases"/>
    <property type="match status" value="1"/>
</dbReference>
<reference evidence="2" key="1">
    <citation type="submission" date="2023-04" db="EMBL/GenBank/DDBJ databases">
        <title>Ambrosiozyma monospora NBRC 1965.</title>
        <authorList>
            <person name="Ichikawa N."/>
            <person name="Sato H."/>
            <person name="Tonouchi N."/>
        </authorList>
    </citation>
    <scope>NUCLEOTIDE SEQUENCE</scope>
    <source>
        <strain evidence="2">NBRC 1965</strain>
    </source>
</reference>
<evidence type="ECO:0000313" key="2">
    <source>
        <dbReference type="EMBL" id="GMG56303.1"/>
    </source>
</evidence>
<keyword evidence="3" id="KW-1185">Reference proteome</keyword>
<proteinExistence type="predicted"/>
<feature type="domain" description="ATPase AAA-type core" evidence="1">
    <location>
        <begin position="110"/>
        <end position="179"/>
    </location>
</feature>
<comment type="caution">
    <text evidence="2">The sequence shown here is derived from an EMBL/GenBank/DDBJ whole genome shotgun (WGS) entry which is preliminary data.</text>
</comment>
<dbReference type="GO" id="GO:0016887">
    <property type="term" value="F:ATP hydrolysis activity"/>
    <property type="evidence" value="ECO:0007669"/>
    <property type="project" value="InterPro"/>
</dbReference>
<dbReference type="InterPro" id="IPR003959">
    <property type="entry name" value="ATPase_AAA_core"/>
</dbReference>
<evidence type="ECO:0000259" key="1">
    <source>
        <dbReference type="Pfam" id="PF00004"/>
    </source>
</evidence>
<dbReference type="SUPFAM" id="SSF52540">
    <property type="entry name" value="P-loop containing nucleoside triphosphate hydrolases"/>
    <property type="match status" value="1"/>
</dbReference>
<dbReference type="InterPro" id="IPR027417">
    <property type="entry name" value="P-loop_NTPase"/>
</dbReference>
<dbReference type="Proteomes" id="UP001165063">
    <property type="component" value="Unassembled WGS sequence"/>
</dbReference>
<organism evidence="2 3">
    <name type="scientific">Ambrosiozyma monospora</name>
    <name type="common">Yeast</name>
    <name type="synonym">Endomycopsis monosporus</name>
    <dbReference type="NCBI Taxonomy" id="43982"/>
    <lineage>
        <taxon>Eukaryota</taxon>
        <taxon>Fungi</taxon>
        <taxon>Dikarya</taxon>
        <taxon>Ascomycota</taxon>
        <taxon>Saccharomycotina</taxon>
        <taxon>Pichiomycetes</taxon>
        <taxon>Pichiales</taxon>
        <taxon>Pichiaceae</taxon>
        <taxon>Ambrosiozyma</taxon>
    </lineage>
</organism>
<gene>
    <name evidence="2" type="ORF">Amon01_000837000</name>
</gene>
<dbReference type="PANTHER" id="PTHR23389">
    <property type="entry name" value="CHROMOSOME TRANSMISSION FIDELITY FACTOR 18"/>
    <property type="match status" value="1"/>
</dbReference>
<accession>A0A9W6Z824</accession>
<dbReference type="GO" id="GO:0005524">
    <property type="term" value="F:ATP binding"/>
    <property type="evidence" value="ECO:0007669"/>
    <property type="project" value="InterPro"/>
</dbReference>
<protein>
    <submittedName>
        <fullName evidence="2">Unnamed protein product</fullName>
    </submittedName>
</protein>
<dbReference type="GO" id="GO:0003677">
    <property type="term" value="F:DNA binding"/>
    <property type="evidence" value="ECO:0007669"/>
    <property type="project" value="TreeGrafter"/>
</dbReference>
<name>A0A9W6Z824_AMBMO</name>
<dbReference type="GO" id="GO:0005634">
    <property type="term" value="C:nucleus"/>
    <property type="evidence" value="ECO:0007669"/>
    <property type="project" value="TreeGrafter"/>
</dbReference>
<dbReference type="EMBL" id="BSXU01007203">
    <property type="protein sequence ID" value="GMG56303.1"/>
    <property type="molecule type" value="Genomic_DNA"/>
</dbReference>
<dbReference type="AlphaFoldDB" id="A0A9W6Z824"/>
<evidence type="ECO:0000313" key="3">
    <source>
        <dbReference type="Proteomes" id="UP001165063"/>
    </source>
</evidence>
<dbReference type="PANTHER" id="PTHR23389:SF11">
    <property type="entry name" value="TELOMERE LENGTH REGULATION PROTEIN ELG1"/>
    <property type="match status" value="1"/>
</dbReference>
<dbReference type="CDD" id="cd00009">
    <property type="entry name" value="AAA"/>
    <property type="match status" value="1"/>
</dbReference>
<dbReference type="OrthoDB" id="10064318at2759"/>